<dbReference type="Proteomes" id="UP000001261">
    <property type="component" value="Unassembled WGS sequence"/>
</dbReference>
<proteinExistence type="predicted"/>
<sequence>MSEALFEIYGNGSTRFLYPRYPHQIYIDVRSRFILGSTPPGLTSLILHFLSFISTDIQVDLRSGKEKSKQEIDPSVLFGLLFVLKS</sequence>
<name>A0A0D8JVG8_COCIM</name>
<dbReference type="InParanoid" id="A0A0D8JVG8"/>
<organism evidence="1 2">
    <name type="scientific">Coccidioides immitis (strain RS)</name>
    <name type="common">Valley fever fungus</name>
    <dbReference type="NCBI Taxonomy" id="246410"/>
    <lineage>
        <taxon>Eukaryota</taxon>
        <taxon>Fungi</taxon>
        <taxon>Dikarya</taxon>
        <taxon>Ascomycota</taxon>
        <taxon>Pezizomycotina</taxon>
        <taxon>Eurotiomycetes</taxon>
        <taxon>Eurotiomycetidae</taxon>
        <taxon>Onygenales</taxon>
        <taxon>Onygenaceae</taxon>
        <taxon>Coccidioides</taxon>
    </lineage>
</organism>
<reference evidence="2" key="1">
    <citation type="journal article" date="2009" name="Genome Res.">
        <title>Comparative genomic analyses of the human fungal pathogens Coccidioides and their relatives.</title>
        <authorList>
            <person name="Sharpton T.J."/>
            <person name="Stajich J.E."/>
            <person name="Rounsley S.D."/>
            <person name="Gardner M.J."/>
            <person name="Wortman J.R."/>
            <person name="Jordar V.S."/>
            <person name="Maiti R."/>
            <person name="Kodira C.D."/>
            <person name="Neafsey D.E."/>
            <person name="Zeng Q."/>
            <person name="Hung C.-Y."/>
            <person name="McMahan C."/>
            <person name="Muszewska A."/>
            <person name="Grynberg M."/>
            <person name="Mandel M.A."/>
            <person name="Kellner E.M."/>
            <person name="Barker B.M."/>
            <person name="Galgiani J.N."/>
            <person name="Orbach M.J."/>
            <person name="Kirkland T.N."/>
            <person name="Cole G.T."/>
            <person name="Henn M.R."/>
            <person name="Birren B.W."/>
            <person name="Taylor J.W."/>
        </authorList>
    </citation>
    <scope>NUCLEOTIDE SEQUENCE [LARGE SCALE GENOMIC DNA]</scope>
    <source>
        <strain evidence="2">RS</strain>
    </source>
</reference>
<dbReference type="RefSeq" id="XP_004444864.1">
    <property type="nucleotide sequence ID" value="XM_004444807.1"/>
</dbReference>
<reference evidence="2" key="2">
    <citation type="journal article" date="2010" name="Genome Res.">
        <title>Population genomic sequencing of Coccidioides fungi reveals recent hybridization and transposon control.</title>
        <authorList>
            <person name="Neafsey D.E."/>
            <person name="Barker B.M."/>
            <person name="Sharpton T.J."/>
            <person name="Stajich J.E."/>
            <person name="Park D.J."/>
            <person name="Whiston E."/>
            <person name="Hung C.-Y."/>
            <person name="McMahan C."/>
            <person name="White J."/>
            <person name="Sykes S."/>
            <person name="Heiman D."/>
            <person name="Young S."/>
            <person name="Zeng Q."/>
            <person name="Abouelleil A."/>
            <person name="Aftuck L."/>
            <person name="Bessette D."/>
            <person name="Brown A."/>
            <person name="FitzGerald M."/>
            <person name="Lui A."/>
            <person name="Macdonald J.P."/>
            <person name="Priest M."/>
            <person name="Orbach M.J."/>
            <person name="Galgiani J.N."/>
            <person name="Kirkland T.N."/>
            <person name="Cole G.T."/>
            <person name="Birren B.W."/>
            <person name="Henn M.R."/>
            <person name="Taylor J.W."/>
            <person name="Rounsley S.D."/>
        </authorList>
    </citation>
    <scope>GENOME REANNOTATION</scope>
    <source>
        <strain evidence="2">RS</strain>
    </source>
</reference>
<keyword evidence="2" id="KW-1185">Reference proteome</keyword>
<evidence type="ECO:0000313" key="2">
    <source>
        <dbReference type="Proteomes" id="UP000001261"/>
    </source>
</evidence>
<dbReference type="KEGG" id="cim:CIMG_13577"/>
<evidence type="ECO:0000313" key="1">
    <source>
        <dbReference type="EMBL" id="KJF61325.1"/>
    </source>
</evidence>
<gene>
    <name evidence="1" type="ORF">CIMG_13577</name>
</gene>
<dbReference type="VEuPathDB" id="FungiDB:CIMG_13577"/>
<accession>A0A0D8JVG8</accession>
<dbReference type="GeneID" id="24165204"/>
<protein>
    <submittedName>
        <fullName evidence="1">Uncharacterized protein</fullName>
    </submittedName>
</protein>
<dbReference type="EMBL" id="GG704915">
    <property type="protein sequence ID" value="KJF61325.1"/>
    <property type="molecule type" value="Genomic_DNA"/>
</dbReference>
<dbReference type="AlphaFoldDB" id="A0A0D8JVG8"/>